<dbReference type="Proteomes" id="UP000250299">
    <property type="component" value="Chromosome"/>
</dbReference>
<dbReference type="Gene3D" id="3.40.1090.10">
    <property type="entry name" value="Cytosolic phospholipase A2 catalytic domain"/>
    <property type="match status" value="1"/>
</dbReference>
<evidence type="ECO:0000256" key="2">
    <source>
        <dbReference type="PROSITE-ProRule" id="PRU01161"/>
    </source>
</evidence>
<evidence type="ECO:0000313" key="5">
    <source>
        <dbReference type="Proteomes" id="UP000250299"/>
    </source>
</evidence>
<evidence type="ECO:0000256" key="1">
    <source>
        <dbReference type="ARBA" id="ARBA00023098"/>
    </source>
</evidence>
<dbReference type="RefSeq" id="WP_110962209.1">
    <property type="nucleotide sequence ID" value="NZ_CP029693.1"/>
</dbReference>
<dbReference type="GO" id="GO:0016042">
    <property type="term" value="P:lipid catabolic process"/>
    <property type="evidence" value="ECO:0007669"/>
    <property type="project" value="UniProtKB-UniRule"/>
</dbReference>
<feature type="active site" description="Proton acceptor" evidence="2">
    <location>
        <position position="264"/>
    </location>
</feature>
<keyword evidence="1 2" id="KW-0443">Lipid metabolism</keyword>
<feature type="short sequence motif" description="DGA/G" evidence="2">
    <location>
        <begin position="264"/>
        <end position="266"/>
    </location>
</feature>
<sequence>MKPFPLKPGAATLDLFLQAWLPRRDAVPPGLTEKAVIPGIPDARYRLDHDLTPFIQDAVLSNKREGQALAAAGKPNDTLPLASMLAISGGGDAGAFAAGLIAGWTTHGTRPMFKVVTGISAGALVAPFAYLGPGYDGVIRHVTNGIGPKDIFHSRNVLTRLASDGIADSKPLSRLIAKYVTTEILAAVASEYANGRILLIGTTDLDSGRPVTWNMGAIAASQAPGALELFRNIMLASMSIPGAVSPVMIDVEVDGQQFQEMHVDGGVITQVFLYPPSTVMSLSKAAGAPLRLEREFYVIRNGTLEPQWSGTKRRTLSIGGRAISALIQTQGISDLERIYRMAQQDGADFNLAYIGADFDVAHLRKFDGEYMRRLFDYAFQLSAKGYPWHKSASLEKTRLRIPL</sequence>
<dbReference type="InterPro" id="IPR016035">
    <property type="entry name" value="Acyl_Trfase/lysoPLipase"/>
</dbReference>
<organism evidence="4 5">
    <name type="scientific">Pseudomonas putida</name>
    <name type="common">Arthrobacter siderocapsulatus</name>
    <dbReference type="NCBI Taxonomy" id="303"/>
    <lineage>
        <taxon>Bacteria</taxon>
        <taxon>Pseudomonadati</taxon>
        <taxon>Pseudomonadota</taxon>
        <taxon>Gammaproteobacteria</taxon>
        <taxon>Pseudomonadales</taxon>
        <taxon>Pseudomonadaceae</taxon>
        <taxon>Pseudomonas</taxon>
    </lineage>
</organism>
<dbReference type="EMBL" id="CP029693">
    <property type="protein sequence ID" value="AWY38388.1"/>
    <property type="molecule type" value="Genomic_DNA"/>
</dbReference>
<dbReference type="GO" id="GO:0016787">
    <property type="term" value="F:hydrolase activity"/>
    <property type="evidence" value="ECO:0007669"/>
    <property type="project" value="UniProtKB-UniRule"/>
</dbReference>
<dbReference type="PROSITE" id="PS51635">
    <property type="entry name" value="PNPLA"/>
    <property type="match status" value="1"/>
</dbReference>
<dbReference type="Pfam" id="PF01734">
    <property type="entry name" value="Patatin"/>
    <property type="match status" value="1"/>
</dbReference>
<keyword evidence="2" id="KW-0442">Lipid degradation</keyword>
<accession>A0A2Z4RDG6</accession>
<reference evidence="4 5" key="1">
    <citation type="submission" date="2018-05" db="EMBL/GenBank/DDBJ databases">
        <title>Whole genome sequence of Pseudomonas putida JBC17.</title>
        <authorList>
            <person name="Lee Y.H."/>
            <person name="David K."/>
        </authorList>
    </citation>
    <scope>NUCLEOTIDE SEQUENCE [LARGE SCALE GENOMIC DNA]</scope>
    <source>
        <strain evidence="4 5">JBC17</strain>
    </source>
</reference>
<proteinExistence type="predicted"/>
<feature type="short sequence motif" description="GXSXG" evidence="2">
    <location>
        <begin position="118"/>
        <end position="122"/>
    </location>
</feature>
<feature type="short sequence motif" description="GXGXXG" evidence="2">
    <location>
        <begin position="89"/>
        <end position="94"/>
    </location>
</feature>
<dbReference type="OrthoDB" id="9798773at2"/>
<keyword evidence="2" id="KW-0378">Hydrolase</keyword>
<name>A0A2Z4RDG6_PSEPU</name>
<evidence type="ECO:0000259" key="3">
    <source>
        <dbReference type="PROSITE" id="PS51635"/>
    </source>
</evidence>
<feature type="active site" description="Nucleophile" evidence="2">
    <location>
        <position position="120"/>
    </location>
</feature>
<gene>
    <name evidence="4" type="ORF">DKY63_00100</name>
</gene>
<dbReference type="AlphaFoldDB" id="A0A2Z4RDG6"/>
<protein>
    <submittedName>
        <fullName evidence="4">Patatin family protein</fullName>
    </submittedName>
</protein>
<dbReference type="InterPro" id="IPR002641">
    <property type="entry name" value="PNPLA_dom"/>
</dbReference>
<feature type="domain" description="PNPLA" evidence="3">
    <location>
        <begin position="85"/>
        <end position="280"/>
    </location>
</feature>
<evidence type="ECO:0000313" key="4">
    <source>
        <dbReference type="EMBL" id="AWY38388.1"/>
    </source>
</evidence>
<dbReference type="SUPFAM" id="SSF52151">
    <property type="entry name" value="FabD/lysophospholipase-like"/>
    <property type="match status" value="1"/>
</dbReference>